<name>A0A0S2MWC6_9CAUD</name>
<accession>A0A0S2MWC6</accession>
<sequence length="128" mass="14759">MEIFKQAAKEKLRFETSKGFVTVEQLFDLNITALTRIIKNLKKELSKDNDDELSFLDETSAPVNKKVTLQFNIAKEVYLERKKENEDAAEALAKKEARQKAIEEKARRQEKAITTISDDELEAIINQK</sequence>
<gene>
    <name evidence="2" type="ORF">Phi4113_193</name>
</gene>
<evidence type="ECO:0000256" key="1">
    <source>
        <dbReference type="SAM" id="Coils"/>
    </source>
</evidence>
<proteinExistence type="predicted"/>
<organism evidence="2 3">
    <name type="scientific">Cellulophaga phage phi4:1_13</name>
    <dbReference type="NCBI Taxonomy" id="1747284"/>
    <lineage>
        <taxon>Viruses</taxon>
        <taxon>Duplodnaviria</taxon>
        <taxon>Heunggongvirae</taxon>
        <taxon>Uroviricota</taxon>
        <taxon>Caudoviricetes</taxon>
        <taxon>Lightbulbvirus</taxon>
        <taxon>Lightbulbvirus Cba41</taxon>
    </lineage>
</organism>
<keyword evidence="1" id="KW-0175">Coiled coil</keyword>
<evidence type="ECO:0000313" key="3">
    <source>
        <dbReference type="Proteomes" id="UP000229115"/>
    </source>
</evidence>
<feature type="coiled-coil region" evidence="1">
    <location>
        <begin position="79"/>
        <end position="112"/>
    </location>
</feature>
<evidence type="ECO:0000313" key="2">
    <source>
        <dbReference type="EMBL" id="ALO80202.1"/>
    </source>
</evidence>
<reference evidence="2 3" key="1">
    <citation type="submission" date="2015-10" db="EMBL/GenBank/DDBJ databases">
        <title>Large-scale maps of variable infection efficiencies in aquatic Bacteriodetes phage-host model systems.</title>
        <authorList>
            <person name="Holmfeldt K."/>
            <person name="Solonenko N."/>
            <person name="Howard-Varona C."/>
            <person name="Moreno M."/>
            <person name="Malmstrom R.R."/>
            <person name="Blow M.J."/>
            <person name="Sullivan M.B."/>
        </authorList>
    </citation>
    <scope>NUCLEOTIDE SEQUENCE [LARGE SCALE GENOMIC DNA]</scope>
</reference>
<protein>
    <submittedName>
        <fullName evidence="2">Uncharacterized protein</fullName>
    </submittedName>
</protein>
<dbReference type="EMBL" id="KT962245">
    <property type="protein sequence ID" value="ALO80202.1"/>
    <property type="molecule type" value="Genomic_RNA"/>
</dbReference>
<dbReference type="Proteomes" id="UP000229115">
    <property type="component" value="Segment"/>
</dbReference>